<dbReference type="SMART" id="SM00283">
    <property type="entry name" value="MA"/>
    <property type="match status" value="1"/>
</dbReference>
<dbReference type="InterPro" id="IPR004010">
    <property type="entry name" value="Double_Cache_2"/>
</dbReference>
<sequence length="501" mass="52553">MAGLVTVAVLSVATYTGYAYYNASVDQRLSTTRAVVEQSQAIAKKFHEEEKAGKLPAAEAQAKAIAEIMAIRYEGKEYVWINDMAPKMVAHPIKPEMNGTDLSGFKDPNGKHLFVEFVEMVKKNGSGHVDYLWPKPGSKDPEPKRSYVASFAPWGWVVGSGVYIDEVRGAAVRFAAVNMGVGLALSIGVFAFVQVLAGSLKRRLQLVEQGLEAIAAGNLAVQIEGGSSDEIGRLIGAVQRTRDGLARTVTQVRQSAESIQVASSEVATGNADLSQRTEQTAGNLQKAASSMEELTATVSQTAESARTANQLASSAAEVAQRGGQVVSQVVATMDEINTSSKKIADIIGTIDGIAFQTNILALNAAVEAARAGEQGRGFAVVAGEVRSLAQRSAEAAREIKSLISSSVEKVGEGSRLVGDAGSTMGEIVASVQRVSDIIGEITNATREQSQGLGQVNGAVVQLDQMTQQNAALVEQSAAAAESLKGQAVNLAGVVSTFRLTA</sequence>
<evidence type="ECO:0000256" key="1">
    <source>
        <dbReference type="ARBA" id="ARBA00004651"/>
    </source>
</evidence>
<name>A0ABX2EGT8_9BURK</name>
<dbReference type="CDD" id="cd06225">
    <property type="entry name" value="HAMP"/>
    <property type="match status" value="1"/>
</dbReference>
<evidence type="ECO:0000256" key="6">
    <source>
        <dbReference type="ARBA" id="ARBA00023136"/>
    </source>
</evidence>
<dbReference type="InterPro" id="IPR004089">
    <property type="entry name" value="MCPsignal_dom"/>
</dbReference>
<organism evidence="12 13">
    <name type="scientific">Pseudaquabacterium terrae</name>
    <dbReference type="NCBI Taxonomy" id="2732868"/>
    <lineage>
        <taxon>Bacteria</taxon>
        <taxon>Pseudomonadati</taxon>
        <taxon>Pseudomonadota</taxon>
        <taxon>Betaproteobacteria</taxon>
        <taxon>Burkholderiales</taxon>
        <taxon>Sphaerotilaceae</taxon>
        <taxon>Pseudaquabacterium</taxon>
    </lineage>
</organism>
<dbReference type="PROSITE" id="PS50885">
    <property type="entry name" value="HAMP"/>
    <property type="match status" value="1"/>
</dbReference>
<accession>A0ABX2EGT8</accession>
<dbReference type="Gene3D" id="1.10.287.950">
    <property type="entry name" value="Methyl-accepting chemotaxis protein"/>
    <property type="match status" value="1"/>
</dbReference>
<dbReference type="PANTHER" id="PTHR43531">
    <property type="entry name" value="PROTEIN ICFG"/>
    <property type="match status" value="1"/>
</dbReference>
<keyword evidence="8" id="KW-0807">Transducer</keyword>
<keyword evidence="13" id="KW-1185">Reference proteome</keyword>
<dbReference type="Pfam" id="PF08269">
    <property type="entry name" value="dCache_2"/>
    <property type="match status" value="1"/>
</dbReference>
<evidence type="ECO:0000256" key="4">
    <source>
        <dbReference type="ARBA" id="ARBA00022692"/>
    </source>
</evidence>
<dbReference type="PANTHER" id="PTHR43531:SF14">
    <property type="entry name" value="METHYL-ACCEPTING CHEMOTAXIS PROTEIN I-RELATED"/>
    <property type="match status" value="1"/>
</dbReference>
<evidence type="ECO:0000256" key="7">
    <source>
        <dbReference type="ARBA" id="ARBA00029447"/>
    </source>
</evidence>
<evidence type="ECO:0000313" key="12">
    <source>
        <dbReference type="EMBL" id="NRF67860.1"/>
    </source>
</evidence>
<feature type="domain" description="HAMP" evidence="11">
    <location>
        <begin position="198"/>
        <end position="250"/>
    </location>
</feature>
<feature type="transmembrane region" description="Helical" evidence="9">
    <location>
        <begin position="174"/>
        <end position="197"/>
    </location>
</feature>
<evidence type="ECO:0000256" key="8">
    <source>
        <dbReference type="PROSITE-ProRule" id="PRU00284"/>
    </source>
</evidence>
<dbReference type="InterPro" id="IPR051310">
    <property type="entry name" value="MCP_chemotaxis"/>
</dbReference>
<comment type="subcellular location">
    <subcellularLocation>
        <location evidence="1">Cell membrane</location>
        <topology evidence="1">Multi-pass membrane protein</topology>
    </subcellularLocation>
</comment>
<gene>
    <name evidence="12" type="ORF">HLB44_12775</name>
</gene>
<evidence type="ECO:0000313" key="13">
    <source>
        <dbReference type="Proteomes" id="UP000737171"/>
    </source>
</evidence>
<proteinExistence type="inferred from homology"/>
<evidence type="ECO:0000259" key="11">
    <source>
        <dbReference type="PROSITE" id="PS50885"/>
    </source>
</evidence>
<protein>
    <submittedName>
        <fullName evidence="12">Cache domain-containing protein</fullName>
    </submittedName>
</protein>
<dbReference type="Pfam" id="PF00672">
    <property type="entry name" value="HAMP"/>
    <property type="match status" value="1"/>
</dbReference>
<keyword evidence="6 9" id="KW-0472">Membrane</keyword>
<evidence type="ECO:0000256" key="9">
    <source>
        <dbReference type="SAM" id="Phobius"/>
    </source>
</evidence>
<dbReference type="InterPro" id="IPR033480">
    <property type="entry name" value="sCache_2"/>
</dbReference>
<comment type="similarity">
    <text evidence="7">Belongs to the methyl-accepting chemotaxis (MCP) protein family.</text>
</comment>
<dbReference type="SMART" id="SM01049">
    <property type="entry name" value="Cache_2"/>
    <property type="match status" value="1"/>
</dbReference>
<keyword evidence="2" id="KW-1003">Cell membrane</keyword>
<dbReference type="PROSITE" id="PS50111">
    <property type="entry name" value="CHEMOTAXIS_TRANSDUC_2"/>
    <property type="match status" value="1"/>
</dbReference>
<keyword evidence="3" id="KW-0488">Methylation</keyword>
<dbReference type="Pfam" id="PF00015">
    <property type="entry name" value="MCPsignal"/>
    <property type="match status" value="1"/>
</dbReference>
<dbReference type="SMART" id="SM00304">
    <property type="entry name" value="HAMP"/>
    <property type="match status" value="1"/>
</dbReference>
<dbReference type="SUPFAM" id="SSF58104">
    <property type="entry name" value="Methyl-accepting chemotaxis protein (MCP) signaling domain"/>
    <property type="match status" value="1"/>
</dbReference>
<dbReference type="Proteomes" id="UP000737171">
    <property type="component" value="Unassembled WGS sequence"/>
</dbReference>
<dbReference type="EMBL" id="JABRWJ010000004">
    <property type="protein sequence ID" value="NRF67860.1"/>
    <property type="molecule type" value="Genomic_DNA"/>
</dbReference>
<evidence type="ECO:0000256" key="5">
    <source>
        <dbReference type="ARBA" id="ARBA00022989"/>
    </source>
</evidence>
<dbReference type="Gene3D" id="3.30.450.20">
    <property type="entry name" value="PAS domain"/>
    <property type="match status" value="1"/>
</dbReference>
<feature type="domain" description="Methyl-accepting transducer" evidence="10">
    <location>
        <begin position="255"/>
        <end position="484"/>
    </location>
</feature>
<evidence type="ECO:0000256" key="2">
    <source>
        <dbReference type="ARBA" id="ARBA00022475"/>
    </source>
</evidence>
<dbReference type="InterPro" id="IPR003660">
    <property type="entry name" value="HAMP_dom"/>
</dbReference>
<reference evidence="12 13" key="1">
    <citation type="submission" date="2020-05" db="EMBL/GenBank/DDBJ databases">
        <title>Aquincola sp. isolate from soil.</title>
        <authorList>
            <person name="Han J."/>
            <person name="Kim D.-U."/>
        </authorList>
    </citation>
    <scope>NUCLEOTIDE SEQUENCE [LARGE SCALE GENOMIC DNA]</scope>
    <source>
        <strain evidence="12 13">S2</strain>
    </source>
</reference>
<evidence type="ECO:0000256" key="3">
    <source>
        <dbReference type="ARBA" id="ARBA00022481"/>
    </source>
</evidence>
<evidence type="ECO:0000259" key="10">
    <source>
        <dbReference type="PROSITE" id="PS50111"/>
    </source>
</evidence>
<keyword evidence="4 9" id="KW-0812">Transmembrane</keyword>
<comment type="caution">
    <text evidence="12">The sequence shown here is derived from an EMBL/GenBank/DDBJ whole genome shotgun (WGS) entry which is preliminary data.</text>
</comment>
<keyword evidence="5 9" id="KW-1133">Transmembrane helix</keyword>
<dbReference type="CDD" id="cd11386">
    <property type="entry name" value="MCP_signal"/>
    <property type="match status" value="1"/>
</dbReference>